<dbReference type="GO" id="GO:0006310">
    <property type="term" value="P:DNA recombination"/>
    <property type="evidence" value="ECO:0007669"/>
    <property type="project" value="UniProtKB-KW"/>
</dbReference>
<dbReference type="InterPro" id="IPR004107">
    <property type="entry name" value="Integrase_SAM-like_N"/>
</dbReference>
<evidence type="ECO:0000259" key="6">
    <source>
        <dbReference type="PROSITE" id="PS51900"/>
    </source>
</evidence>
<reference evidence="7 8" key="1">
    <citation type="submission" date="2016-08" db="EMBL/GenBank/DDBJ databases">
        <title>Analysis of Carbohydrate Active Enzymes in Thermogemmatispora T81 Reveals Carbohydrate Degradation Ability.</title>
        <authorList>
            <person name="Tomazini A."/>
            <person name="Lal S."/>
            <person name="Stott M."/>
            <person name="Henrissat B."/>
            <person name="Polikarpov I."/>
            <person name="Sparling R."/>
            <person name="Levin D.B."/>
        </authorList>
    </citation>
    <scope>NUCLEOTIDE SEQUENCE [LARGE SCALE GENOMIC DNA]</scope>
    <source>
        <strain evidence="7 8">T81</strain>
    </source>
</reference>
<evidence type="ECO:0000313" key="8">
    <source>
        <dbReference type="Proteomes" id="UP000248706"/>
    </source>
</evidence>
<dbReference type="InterPro" id="IPR044068">
    <property type="entry name" value="CB"/>
</dbReference>
<dbReference type="InterPro" id="IPR013762">
    <property type="entry name" value="Integrase-like_cat_sf"/>
</dbReference>
<keyword evidence="1" id="KW-0229">DNA integration</keyword>
<dbReference type="Gene3D" id="1.10.443.10">
    <property type="entry name" value="Intergrase catalytic core"/>
    <property type="match status" value="1"/>
</dbReference>
<dbReference type="GO" id="GO:0003677">
    <property type="term" value="F:DNA binding"/>
    <property type="evidence" value="ECO:0007669"/>
    <property type="project" value="UniProtKB-UniRule"/>
</dbReference>
<gene>
    <name evidence="7" type="ORF">A4R35_18350</name>
</gene>
<evidence type="ECO:0000256" key="1">
    <source>
        <dbReference type="ARBA" id="ARBA00022908"/>
    </source>
</evidence>
<evidence type="ECO:0000256" key="4">
    <source>
        <dbReference type="PROSITE-ProRule" id="PRU01248"/>
    </source>
</evidence>
<name>A0A328VQK6_9CHLR</name>
<dbReference type="PANTHER" id="PTHR30349:SF91">
    <property type="entry name" value="INTA PROTEIN"/>
    <property type="match status" value="1"/>
</dbReference>
<feature type="domain" description="Core-binding (CB)" evidence="6">
    <location>
        <begin position="45"/>
        <end position="128"/>
    </location>
</feature>
<protein>
    <recommendedName>
        <fullName evidence="9">Integrase</fullName>
    </recommendedName>
</protein>
<evidence type="ECO:0000313" key="7">
    <source>
        <dbReference type="EMBL" id="RAQ97504.1"/>
    </source>
</evidence>
<dbReference type="InterPro" id="IPR010998">
    <property type="entry name" value="Integrase_recombinase_N"/>
</dbReference>
<dbReference type="Pfam" id="PF00589">
    <property type="entry name" value="Phage_integrase"/>
    <property type="match status" value="1"/>
</dbReference>
<keyword evidence="2 4" id="KW-0238">DNA-binding</keyword>
<dbReference type="InterPro" id="IPR002104">
    <property type="entry name" value="Integrase_catalytic"/>
</dbReference>
<keyword evidence="3" id="KW-0233">DNA recombination</keyword>
<dbReference type="PROSITE" id="PS51898">
    <property type="entry name" value="TYR_RECOMBINASE"/>
    <property type="match status" value="1"/>
</dbReference>
<evidence type="ECO:0008006" key="9">
    <source>
        <dbReference type="Google" id="ProtNLM"/>
    </source>
</evidence>
<keyword evidence="8" id="KW-1185">Reference proteome</keyword>
<organism evidence="7 8">
    <name type="scientific">Thermogemmatispora tikiterensis</name>
    <dbReference type="NCBI Taxonomy" id="1825093"/>
    <lineage>
        <taxon>Bacteria</taxon>
        <taxon>Bacillati</taxon>
        <taxon>Chloroflexota</taxon>
        <taxon>Ktedonobacteria</taxon>
        <taxon>Thermogemmatisporales</taxon>
        <taxon>Thermogemmatisporaceae</taxon>
        <taxon>Thermogemmatispora</taxon>
    </lineage>
</organism>
<dbReference type="CDD" id="cd01189">
    <property type="entry name" value="INT_ICEBs1_C_like"/>
    <property type="match status" value="1"/>
</dbReference>
<dbReference type="InterPro" id="IPR011010">
    <property type="entry name" value="DNA_brk_join_enz"/>
</dbReference>
<dbReference type="PANTHER" id="PTHR30349">
    <property type="entry name" value="PHAGE INTEGRASE-RELATED"/>
    <property type="match status" value="1"/>
</dbReference>
<dbReference type="InterPro" id="IPR050090">
    <property type="entry name" value="Tyrosine_recombinase_XerCD"/>
</dbReference>
<dbReference type="EMBL" id="MCIF01000002">
    <property type="protein sequence ID" value="RAQ97504.1"/>
    <property type="molecule type" value="Genomic_DNA"/>
</dbReference>
<accession>A0A328VQK6</accession>
<sequence>MAQVTLETGKKKTVGYFRTRQEAQVALRKALNELEQGTVLLGRDQSVRDYLEHWLEYIQKPSIRVTTYILYRRILHKHIIPALGDIPLRRLKPEQIERLYAAKREEGLAAKTISSMHSLLHTALRDAVRRNKVGRNILEMVKAPRATSPERPVLTPEQAVRLIRKVKEHSLEALILLAVMTGMRLGELLALRWQDIDLERGHLQVRRTVSYKAGYGFIETETKTRKGKRSIVLLPPVIETLKAHQARQLEARSKAGDRWKEMDLVFCTRNGNFLIDSFVRRQYYRLLEQAGLPRIHFHDLRHSTATILLALGVNIKVVQELLGHSHVNITLGIYGHVLPGMQEEALQRMGRLLALEGEQEEQGEQGTELSE</sequence>
<dbReference type="GO" id="GO:0015074">
    <property type="term" value="P:DNA integration"/>
    <property type="evidence" value="ECO:0007669"/>
    <property type="project" value="UniProtKB-KW"/>
</dbReference>
<dbReference type="Gene3D" id="1.10.150.130">
    <property type="match status" value="1"/>
</dbReference>
<dbReference type="Pfam" id="PF14659">
    <property type="entry name" value="Phage_int_SAM_3"/>
    <property type="match status" value="1"/>
</dbReference>
<dbReference type="PROSITE" id="PS51900">
    <property type="entry name" value="CB"/>
    <property type="match status" value="1"/>
</dbReference>
<feature type="domain" description="Tyr recombinase" evidence="5">
    <location>
        <begin position="149"/>
        <end position="347"/>
    </location>
</feature>
<comment type="caution">
    <text evidence="7">The sequence shown here is derived from an EMBL/GenBank/DDBJ whole genome shotgun (WGS) entry which is preliminary data.</text>
</comment>
<evidence type="ECO:0000256" key="2">
    <source>
        <dbReference type="ARBA" id="ARBA00023125"/>
    </source>
</evidence>
<evidence type="ECO:0000256" key="3">
    <source>
        <dbReference type="ARBA" id="ARBA00023172"/>
    </source>
</evidence>
<dbReference type="Proteomes" id="UP000248706">
    <property type="component" value="Unassembled WGS sequence"/>
</dbReference>
<dbReference type="AlphaFoldDB" id="A0A328VQK6"/>
<evidence type="ECO:0000259" key="5">
    <source>
        <dbReference type="PROSITE" id="PS51898"/>
    </source>
</evidence>
<proteinExistence type="predicted"/>
<dbReference type="SUPFAM" id="SSF56349">
    <property type="entry name" value="DNA breaking-rejoining enzymes"/>
    <property type="match status" value="1"/>
</dbReference>